<accession>A0A7J6VQ10</accession>
<evidence type="ECO:0000259" key="1">
    <source>
        <dbReference type="Pfam" id="PF03108"/>
    </source>
</evidence>
<dbReference type="AlphaFoldDB" id="A0A7J6VQ10"/>
<feature type="domain" description="Transposase MuDR plant" evidence="1">
    <location>
        <begin position="141"/>
        <end position="188"/>
    </location>
</feature>
<reference evidence="2 3" key="1">
    <citation type="submission" date="2020-06" db="EMBL/GenBank/DDBJ databases">
        <title>Transcriptomic and genomic resources for Thalictrum thalictroides and T. hernandezii: Facilitating candidate gene discovery in an emerging model plant lineage.</title>
        <authorList>
            <person name="Arias T."/>
            <person name="Riano-Pachon D.M."/>
            <person name="Di Stilio V.S."/>
        </authorList>
    </citation>
    <scope>NUCLEOTIDE SEQUENCE [LARGE SCALE GENOMIC DNA]</scope>
    <source>
        <strain evidence="3">cv. WT478/WT964</strain>
        <tissue evidence="2">Leaves</tissue>
    </source>
</reference>
<dbReference type="Pfam" id="PF03108">
    <property type="entry name" value="DBD_Tnp_Mut"/>
    <property type="match status" value="1"/>
</dbReference>
<evidence type="ECO:0000313" key="2">
    <source>
        <dbReference type="EMBL" id="KAF5186963.1"/>
    </source>
</evidence>
<proteinExistence type="predicted"/>
<organism evidence="2 3">
    <name type="scientific">Thalictrum thalictroides</name>
    <name type="common">Rue-anemone</name>
    <name type="synonym">Anemone thalictroides</name>
    <dbReference type="NCBI Taxonomy" id="46969"/>
    <lineage>
        <taxon>Eukaryota</taxon>
        <taxon>Viridiplantae</taxon>
        <taxon>Streptophyta</taxon>
        <taxon>Embryophyta</taxon>
        <taxon>Tracheophyta</taxon>
        <taxon>Spermatophyta</taxon>
        <taxon>Magnoliopsida</taxon>
        <taxon>Ranunculales</taxon>
        <taxon>Ranunculaceae</taxon>
        <taxon>Thalictroideae</taxon>
        <taxon>Thalictrum</taxon>
    </lineage>
</organism>
<name>A0A7J6VQ10_THATH</name>
<dbReference type="EMBL" id="JABWDY010028633">
    <property type="protein sequence ID" value="KAF5186963.1"/>
    <property type="molecule type" value="Genomic_DNA"/>
</dbReference>
<protein>
    <recommendedName>
        <fullName evidence="1">Transposase MuDR plant domain-containing protein</fullName>
    </recommendedName>
</protein>
<dbReference type="Proteomes" id="UP000554482">
    <property type="component" value="Unassembled WGS sequence"/>
</dbReference>
<evidence type="ECO:0000313" key="3">
    <source>
        <dbReference type="Proteomes" id="UP000554482"/>
    </source>
</evidence>
<feature type="non-terminal residue" evidence="2">
    <location>
        <position position="188"/>
    </location>
</feature>
<sequence>MTDDNDLGNTVGDNVLVNTIGDNVVVVKDKKGTQRIYDINRVGDGNEGEDLFFLSDEDDEYHENYHGNDDDVSLDREFVCDEGVENEVVSDGKERNEAVSDGVATIYVITPTWDTEFVKNTARIEEHCEFDDENKEDDDYKLFEGQRWETAQLCREYLREHAIKRKFALILPKNNSDKIIGVCKAENC</sequence>
<dbReference type="InterPro" id="IPR004332">
    <property type="entry name" value="Transposase_MuDR"/>
</dbReference>
<gene>
    <name evidence="2" type="ORF">FRX31_023450</name>
</gene>
<keyword evidence="3" id="KW-1185">Reference proteome</keyword>
<comment type="caution">
    <text evidence="2">The sequence shown here is derived from an EMBL/GenBank/DDBJ whole genome shotgun (WGS) entry which is preliminary data.</text>
</comment>